<dbReference type="Proteomes" id="UP001372338">
    <property type="component" value="Unassembled WGS sequence"/>
</dbReference>
<sequence>MNFLFSEFGSKSEFTSYVLPTYPFMRQSVTTTTGSLKAFPNMGQALFGVKGGGRGLTFLTHAGLVLALHALAKSLVGKWISQMVASFMMRKIENGFVLTCVAYPKSDVVIETHKEDDL</sequence>
<protein>
    <submittedName>
        <fullName evidence="3">Uncharacterized protein</fullName>
    </submittedName>
</protein>
<evidence type="ECO:0000313" key="4">
    <source>
        <dbReference type="Proteomes" id="UP001372338"/>
    </source>
</evidence>
<dbReference type="GO" id="GO:0051537">
    <property type="term" value="F:2 iron, 2 sulfur cluster binding"/>
    <property type="evidence" value="ECO:0007669"/>
    <property type="project" value="UniProtKB-KW"/>
</dbReference>
<keyword evidence="4" id="KW-1185">Reference proteome</keyword>
<proteinExistence type="predicted"/>
<keyword evidence="1" id="KW-0479">Metal-binding</keyword>
<dbReference type="InterPro" id="IPR036010">
    <property type="entry name" value="2Fe-2S_ferredoxin-like_sf"/>
</dbReference>
<keyword evidence="1" id="KW-0408">Iron</keyword>
<dbReference type="InterPro" id="IPR012675">
    <property type="entry name" value="Beta-grasp_dom_sf"/>
</dbReference>
<dbReference type="Gene3D" id="3.10.20.30">
    <property type="match status" value="1"/>
</dbReference>
<name>A0AAN9EB80_CROPI</name>
<dbReference type="EMBL" id="JAYWIO010000008">
    <property type="protein sequence ID" value="KAK7246880.1"/>
    <property type="molecule type" value="Genomic_DNA"/>
</dbReference>
<accession>A0AAN9EB80</accession>
<dbReference type="CDD" id="cd00207">
    <property type="entry name" value="fer2"/>
    <property type="match status" value="1"/>
</dbReference>
<evidence type="ECO:0000256" key="1">
    <source>
        <dbReference type="ARBA" id="ARBA00022714"/>
    </source>
</evidence>
<organism evidence="3 4">
    <name type="scientific">Crotalaria pallida</name>
    <name type="common">Smooth rattlebox</name>
    <name type="synonym">Crotalaria striata</name>
    <dbReference type="NCBI Taxonomy" id="3830"/>
    <lineage>
        <taxon>Eukaryota</taxon>
        <taxon>Viridiplantae</taxon>
        <taxon>Streptophyta</taxon>
        <taxon>Embryophyta</taxon>
        <taxon>Tracheophyta</taxon>
        <taxon>Spermatophyta</taxon>
        <taxon>Magnoliopsida</taxon>
        <taxon>eudicotyledons</taxon>
        <taxon>Gunneridae</taxon>
        <taxon>Pentapetalae</taxon>
        <taxon>rosids</taxon>
        <taxon>fabids</taxon>
        <taxon>Fabales</taxon>
        <taxon>Fabaceae</taxon>
        <taxon>Papilionoideae</taxon>
        <taxon>50 kb inversion clade</taxon>
        <taxon>genistoids sensu lato</taxon>
        <taxon>core genistoids</taxon>
        <taxon>Crotalarieae</taxon>
        <taxon>Crotalaria</taxon>
    </lineage>
</organism>
<keyword evidence="1" id="KW-0001">2Fe-2S</keyword>
<keyword evidence="2" id="KW-0411">Iron-sulfur</keyword>
<dbReference type="SUPFAM" id="SSF54292">
    <property type="entry name" value="2Fe-2S ferredoxin-like"/>
    <property type="match status" value="1"/>
</dbReference>
<reference evidence="3 4" key="1">
    <citation type="submission" date="2024-01" db="EMBL/GenBank/DDBJ databases">
        <title>The genomes of 5 underutilized Papilionoideae crops provide insights into root nodulation and disease resistanc.</title>
        <authorList>
            <person name="Yuan L."/>
        </authorList>
    </citation>
    <scope>NUCLEOTIDE SEQUENCE [LARGE SCALE GENOMIC DNA]</scope>
    <source>
        <strain evidence="3">ZHUSHIDOU_FW_LH</strain>
        <tissue evidence="3">Leaf</tissue>
    </source>
</reference>
<comment type="caution">
    <text evidence="3">The sequence shown here is derived from an EMBL/GenBank/DDBJ whole genome shotgun (WGS) entry which is preliminary data.</text>
</comment>
<evidence type="ECO:0000256" key="2">
    <source>
        <dbReference type="ARBA" id="ARBA00023014"/>
    </source>
</evidence>
<dbReference type="AlphaFoldDB" id="A0AAN9EB80"/>
<dbReference type="InterPro" id="IPR001041">
    <property type="entry name" value="2Fe-2S_ferredoxin-type"/>
</dbReference>
<gene>
    <name evidence="3" type="ORF">RIF29_41750</name>
</gene>
<evidence type="ECO:0000313" key="3">
    <source>
        <dbReference type="EMBL" id="KAK7246880.1"/>
    </source>
</evidence>